<name>A0ABS8H357_9SPHN</name>
<sequence length="76" mass="7973">MPIPLPGCANDAAGHVRAYRPGRAMPCPSCGESQWLVGRVMAQCACCEAALPIDAAYRGWSGAGTAFRPLERLPTA</sequence>
<organism evidence="1 2">
    <name type="scientific">Sphingobium soli</name>
    <dbReference type="NCBI Taxonomy" id="1591116"/>
    <lineage>
        <taxon>Bacteria</taxon>
        <taxon>Pseudomonadati</taxon>
        <taxon>Pseudomonadota</taxon>
        <taxon>Alphaproteobacteria</taxon>
        <taxon>Sphingomonadales</taxon>
        <taxon>Sphingomonadaceae</taxon>
        <taxon>Sphingobium</taxon>
    </lineage>
</organism>
<dbReference type="RefSeq" id="WP_228227061.1">
    <property type="nucleotide sequence ID" value="NZ_JAJGNP010000006.1"/>
</dbReference>
<comment type="caution">
    <text evidence="1">The sequence shown here is derived from an EMBL/GenBank/DDBJ whole genome shotgun (WGS) entry which is preliminary data.</text>
</comment>
<reference evidence="1 2" key="1">
    <citation type="submission" date="2021-10" db="EMBL/GenBank/DDBJ databases">
        <title>The diversity and Nitrogen Metabolism of Culturable Nitrate-Utilizing Bacteria Within the Oxygen Minimum Zone of the Changjiang (Yangtze River)Estuary.</title>
        <authorList>
            <person name="Zhang D."/>
            <person name="Zheng J."/>
            <person name="Liu S."/>
            <person name="He W."/>
        </authorList>
    </citation>
    <scope>NUCLEOTIDE SEQUENCE [LARGE SCALE GENOMIC DNA]</scope>
    <source>
        <strain evidence="1 2">FXH275-2</strain>
    </source>
</reference>
<protein>
    <submittedName>
        <fullName evidence="1">Uncharacterized protein</fullName>
    </submittedName>
</protein>
<dbReference type="EMBL" id="JAJGNP010000006">
    <property type="protein sequence ID" value="MCC4232972.1"/>
    <property type="molecule type" value="Genomic_DNA"/>
</dbReference>
<accession>A0ABS8H357</accession>
<evidence type="ECO:0000313" key="2">
    <source>
        <dbReference type="Proteomes" id="UP001198830"/>
    </source>
</evidence>
<keyword evidence="2" id="KW-1185">Reference proteome</keyword>
<proteinExistence type="predicted"/>
<gene>
    <name evidence="1" type="ORF">LL253_09755</name>
</gene>
<dbReference type="Proteomes" id="UP001198830">
    <property type="component" value="Unassembled WGS sequence"/>
</dbReference>
<evidence type="ECO:0000313" key="1">
    <source>
        <dbReference type="EMBL" id="MCC4232972.1"/>
    </source>
</evidence>